<feature type="transmembrane region" description="Helical" evidence="4">
    <location>
        <begin position="483"/>
        <end position="507"/>
    </location>
</feature>
<keyword evidence="2" id="KW-1003">Cell membrane</keyword>
<dbReference type="GO" id="GO:0005886">
    <property type="term" value="C:plasma membrane"/>
    <property type="evidence" value="ECO:0007669"/>
    <property type="project" value="UniProtKB-SubCell"/>
</dbReference>
<dbReference type="PANTHER" id="PTHR30224:SF4">
    <property type="entry name" value="ELECTRON TRANSPORT PROTEIN YCCM-RELATED"/>
    <property type="match status" value="1"/>
</dbReference>
<evidence type="ECO:0000256" key="3">
    <source>
        <dbReference type="ARBA" id="ARBA00023136"/>
    </source>
</evidence>
<dbReference type="EMBL" id="BLJE01000001">
    <property type="protein sequence ID" value="GFE64233.1"/>
    <property type="molecule type" value="Genomic_DNA"/>
</dbReference>
<sequence length="700" mass="76821">MGGHWIIRALVALCCSVWATLVPAEPLGREDLAPLIVPPMSLGEPVNDKGVWQLLNSGGAEAGYVFETEPMAPLPGFSGAPINILVVLDLDGRFLDVQLLSHNEPIFVSGLGQAPFHKFFEQYRGHSISDSLVVGSPYGSGSDGSALVYLDGVTKATASVRIAHESLLAAALQVAREKMNGISTGPPAFPNREYVEDLTWDEIVETGLAKNKVFTNGAVDAEFEGTLWEDDDPEAQDDPDAPYLDLWIIDLGPSSIARAVLSEDSYDELQEFMSISTSDEPILVIDAGRHGLVSEEFVRNTSPDWLSAEQGGFPVALRDADIFVELHEALPDALHDAVDFGAAMILRTDRRLGFDPTADWTLNVKAIREHGVFQPEIGSVTLAATHKTDERFFTRPEVHTPVPAWLEALRGRAPDLIVLSLFLVALLLLLGGNLNRLAGHRHFTPIRLSILAFMTVFVGWWGQGQLSIVTPLAVIRTAWEGGSYAFLLYDPFSLLVWAVTIIGFVAWGRGLFCGWLCPFGALQEFAHHIARVLRIPQIEPSAAWDDRLKWIKYAVLVALIATVFIAPGRVDKAVEVEPFKTAITTFFLREWYYVAYAAGLLLLSMVLFKGFCRYVCPLGAVMAVGGLVRGRDWIDRRDACGSPCQLCKVKCAYGAIKKSGQIDYSECFQCLDCVTIHDDPDQCVPLILAARREKRSIAAE</sequence>
<evidence type="ECO:0000256" key="1">
    <source>
        <dbReference type="ARBA" id="ARBA00004236"/>
    </source>
</evidence>
<dbReference type="Pfam" id="PF12801">
    <property type="entry name" value="Fer4_5"/>
    <property type="match status" value="2"/>
</dbReference>
<keyword evidence="4" id="KW-0812">Transmembrane</keyword>
<proteinExistence type="predicted"/>
<dbReference type="SMART" id="SM00900">
    <property type="entry name" value="FMN_bind"/>
    <property type="match status" value="1"/>
</dbReference>
<name>A0A6N6JD10_9RHOB</name>
<accession>A0A6N6JD10</accession>
<comment type="subcellular location">
    <subcellularLocation>
        <location evidence="1">Cell membrane</location>
    </subcellularLocation>
</comment>
<feature type="transmembrane region" description="Helical" evidence="4">
    <location>
        <begin position="550"/>
        <end position="570"/>
    </location>
</feature>
<dbReference type="PROSITE" id="PS51379">
    <property type="entry name" value="4FE4S_FER_2"/>
    <property type="match status" value="1"/>
</dbReference>
<keyword evidence="7" id="KW-1185">Reference proteome</keyword>
<protein>
    <submittedName>
        <fullName evidence="6">Regulatory protein NosR</fullName>
    </submittedName>
</protein>
<dbReference type="RefSeq" id="WP_159805087.1">
    <property type="nucleotide sequence ID" value="NZ_BLJE01000001.1"/>
</dbReference>
<keyword evidence="4" id="KW-1133">Transmembrane helix</keyword>
<dbReference type="OrthoDB" id="9806398at2"/>
<evidence type="ECO:0000313" key="6">
    <source>
        <dbReference type="EMBL" id="GFE64233.1"/>
    </source>
</evidence>
<dbReference type="PANTHER" id="PTHR30224">
    <property type="entry name" value="ELECTRON TRANSPORT PROTEIN"/>
    <property type="match status" value="1"/>
</dbReference>
<dbReference type="SUPFAM" id="SSF54862">
    <property type="entry name" value="4Fe-4S ferredoxins"/>
    <property type="match status" value="1"/>
</dbReference>
<feature type="transmembrane region" description="Helical" evidence="4">
    <location>
        <begin position="590"/>
        <end position="608"/>
    </location>
</feature>
<evidence type="ECO:0000259" key="5">
    <source>
        <dbReference type="PROSITE" id="PS51379"/>
    </source>
</evidence>
<feature type="domain" description="4Fe-4S ferredoxin-type" evidence="5">
    <location>
        <begin position="630"/>
        <end position="661"/>
    </location>
</feature>
<keyword evidence="3 4" id="KW-0472">Membrane</keyword>
<dbReference type="AlphaFoldDB" id="A0A6N6JD10"/>
<dbReference type="GO" id="GO:0010181">
    <property type="term" value="F:FMN binding"/>
    <property type="evidence" value="ECO:0007669"/>
    <property type="project" value="InterPro"/>
</dbReference>
<comment type="caution">
    <text evidence="6">The sequence shown here is derived from an EMBL/GenBank/DDBJ whole genome shotgun (WGS) entry which is preliminary data.</text>
</comment>
<feature type="transmembrane region" description="Helical" evidence="4">
    <location>
        <begin position="416"/>
        <end position="434"/>
    </location>
</feature>
<feature type="transmembrane region" description="Helical" evidence="4">
    <location>
        <begin position="446"/>
        <end position="463"/>
    </location>
</feature>
<dbReference type="InterPro" id="IPR017896">
    <property type="entry name" value="4Fe4S_Fe-S-bd"/>
</dbReference>
<dbReference type="Proteomes" id="UP000436822">
    <property type="component" value="Unassembled WGS sequence"/>
</dbReference>
<gene>
    <name evidence="6" type="primary">nosR</name>
    <name evidence="6" type="ORF">KIN_13070</name>
</gene>
<evidence type="ECO:0000313" key="7">
    <source>
        <dbReference type="Proteomes" id="UP000436822"/>
    </source>
</evidence>
<evidence type="ECO:0000256" key="4">
    <source>
        <dbReference type="SAM" id="Phobius"/>
    </source>
</evidence>
<dbReference type="InterPro" id="IPR052378">
    <property type="entry name" value="NosR_regulator"/>
</dbReference>
<evidence type="ECO:0000256" key="2">
    <source>
        <dbReference type="ARBA" id="ARBA00022475"/>
    </source>
</evidence>
<dbReference type="InterPro" id="IPR007329">
    <property type="entry name" value="FMN-bd"/>
</dbReference>
<reference evidence="6 7" key="1">
    <citation type="submission" date="2019-12" db="EMBL/GenBank/DDBJ databases">
        <title>Litoreibacter badius sp. nov., a novel bacteriochlorophyll a-containing bacterium in the genus Litoreibacter.</title>
        <authorList>
            <person name="Kanamuro M."/>
            <person name="Takabe Y."/>
            <person name="Mori K."/>
            <person name="Takaichi S."/>
            <person name="Hanada S."/>
        </authorList>
    </citation>
    <scope>NUCLEOTIDE SEQUENCE [LARGE SCALE GENOMIC DNA]</scope>
    <source>
        <strain evidence="6 7">K6</strain>
    </source>
</reference>
<organism evidence="6 7">
    <name type="scientific">Litoreibacter roseus</name>
    <dbReference type="NCBI Taxonomy" id="2601869"/>
    <lineage>
        <taxon>Bacteria</taxon>
        <taxon>Pseudomonadati</taxon>
        <taxon>Pseudomonadota</taxon>
        <taxon>Alphaproteobacteria</taxon>
        <taxon>Rhodobacterales</taxon>
        <taxon>Roseobacteraceae</taxon>
        <taxon>Litoreibacter</taxon>
    </lineage>
</organism>